<evidence type="ECO:0000313" key="4">
    <source>
        <dbReference type="Proteomes" id="UP000235050"/>
    </source>
</evidence>
<feature type="region of interest" description="Disordered" evidence="1">
    <location>
        <begin position="53"/>
        <end position="77"/>
    </location>
</feature>
<keyword evidence="4" id="KW-1185">Reference proteome</keyword>
<keyword evidence="2" id="KW-0472">Membrane</keyword>
<accession>A0A2N5J7H8</accession>
<proteinExistence type="predicted"/>
<dbReference type="AlphaFoldDB" id="A0A2N5J7H8"/>
<sequence length="302" mass="32500">MRTEHVVERASNGLPLWKTFVCTRRLWMISALFTALCLIVACLAGPTSAWAADPTTKPTAGATASPSGGASSSTSGIEKMTITEDITDTENLLGDNLGKVMDSVKSTKSETGVRVKLLFIPNFIEGEDPQQWAARVLKSTNPDPNTVMLAVASEQGNLVVAVSSNSDEWLKSQKTVDDLSQAALSPLTEGDTPDWSGSAIAMMDQIKTVKKTSTSSSITNLGVWIFVGCLVLLAVAALAFRLFKGRGKNAHADRQLARRQRRRAKKRNDHDSKDDDGDSGDDSTATDDPENIQETLSTKREG</sequence>
<evidence type="ECO:0000313" key="3">
    <source>
        <dbReference type="EMBL" id="PLS30147.1"/>
    </source>
</evidence>
<keyword evidence="2" id="KW-1133">Transmembrane helix</keyword>
<name>A0A2N5J7H8_9BIFI</name>
<dbReference type="Proteomes" id="UP000235050">
    <property type="component" value="Unassembled WGS sequence"/>
</dbReference>
<dbReference type="Gene3D" id="3.10.310.50">
    <property type="match status" value="1"/>
</dbReference>
<keyword evidence="2" id="KW-0812">Transmembrane</keyword>
<feature type="region of interest" description="Disordered" evidence="1">
    <location>
        <begin position="251"/>
        <end position="302"/>
    </location>
</feature>
<feature type="compositionally biased region" description="Basic residues" evidence="1">
    <location>
        <begin position="257"/>
        <end position="267"/>
    </location>
</feature>
<dbReference type="RefSeq" id="WP_133124924.1">
    <property type="nucleotide sequence ID" value="NZ_NMWU01000043.1"/>
</dbReference>
<comment type="caution">
    <text evidence="3">The sequence shown here is derived from an EMBL/GenBank/DDBJ whole genome shotgun (WGS) entry which is preliminary data.</text>
</comment>
<organism evidence="3 4">
    <name type="scientific">Bifidobacterium margollesii</name>
    <dbReference type="NCBI Taxonomy" id="2020964"/>
    <lineage>
        <taxon>Bacteria</taxon>
        <taxon>Bacillati</taxon>
        <taxon>Actinomycetota</taxon>
        <taxon>Actinomycetes</taxon>
        <taxon>Bifidobacteriales</taxon>
        <taxon>Bifidobacteriaceae</taxon>
        <taxon>Bifidobacterium</taxon>
    </lineage>
</organism>
<reference evidence="3 4" key="1">
    <citation type="submission" date="2017-07" db="EMBL/GenBank/DDBJ databases">
        <title>Bifidobacterium novel species.</title>
        <authorList>
            <person name="Lugli G.A."/>
            <person name="Milani C."/>
            <person name="Duranti S."/>
            <person name="Mangifesta M."/>
        </authorList>
    </citation>
    <scope>NUCLEOTIDE SEQUENCE [LARGE SCALE GENOMIC DNA]</scope>
    <source>
        <strain evidence="4">Uis1B</strain>
    </source>
</reference>
<protein>
    <recommendedName>
        <fullName evidence="5">TPM domain-containing protein</fullName>
    </recommendedName>
</protein>
<feature type="transmembrane region" description="Helical" evidence="2">
    <location>
        <begin position="221"/>
        <end position="243"/>
    </location>
</feature>
<feature type="compositionally biased region" description="Low complexity" evidence="1">
    <location>
        <begin position="58"/>
        <end position="76"/>
    </location>
</feature>
<evidence type="ECO:0000256" key="2">
    <source>
        <dbReference type="SAM" id="Phobius"/>
    </source>
</evidence>
<evidence type="ECO:0008006" key="5">
    <source>
        <dbReference type="Google" id="ProtNLM"/>
    </source>
</evidence>
<dbReference type="OrthoDB" id="3240422at2"/>
<dbReference type="EMBL" id="NMWU01000043">
    <property type="protein sequence ID" value="PLS30147.1"/>
    <property type="molecule type" value="Genomic_DNA"/>
</dbReference>
<feature type="compositionally biased region" description="Acidic residues" evidence="1">
    <location>
        <begin position="274"/>
        <end position="291"/>
    </location>
</feature>
<gene>
    <name evidence="3" type="ORF">Uis1B_2030</name>
</gene>
<evidence type="ECO:0000256" key="1">
    <source>
        <dbReference type="SAM" id="MobiDB-lite"/>
    </source>
</evidence>